<dbReference type="GO" id="GO:0005794">
    <property type="term" value="C:Golgi apparatus"/>
    <property type="evidence" value="ECO:0007669"/>
    <property type="project" value="TreeGrafter"/>
</dbReference>
<evidence type="ECO:0000256" key="5">
    <source>
        <dbReference type="SAM" id="MobiDB-lite"/>
    </source>
</evidence>
<comment type="caution">
    <text evidence="7">The sequence shown here is derived from an EMBL/GenBank/DDBJ whole genome shotgun (WGS) entry which is preliminary data.</text>
</comment>
<keyword evidence="3 6" id="KW-1133">Transmembrane helix</keyword>
<dbReference type="PANTHER" id="PTHR19317:SF0">
    <property type="entry name" value="PRENYLATED RAB ACCEPTOR PROTEIN 1"/>
    <property type="match status" value="1"/>
</dbReference>
<feature type="compositionally biased region" description="Pro residues" evidence="5">
    <location>
        <begin position="556"/>
        <end position="570"/>
    </location>
</feature>
<evidence type="ECO:0000256" key="4">
    <source>
        <dbReference type="ARBA" id="ARBA00023136"/>
    </source>
</evidence>
<dbReference type="OrthoDB" id="63113at2759"/>
<accession>A0A162MCZ6</accession>
<protein>
    <submittedName>
        <fullName evidence="7">Prenylated rab acceptor 1</fullName>
    </submittedName>
</protein>
<feature type="transmembrane region" description="Helical" evidence="6">
    <location>
        <begin position="73"/>
        <end position="105"/>
    </location>
</feature>
<feature type="compositionally biased region" description="Low complexity" evidence="5">
    <location>
        <begin position="143"/>
        <end position="152"/>
    </location>
</feature>
<feature type="compositionally biased region" description="Polar residues" evidence="5">
    <location>
        <begin position="523"/>
        <end position="532"/>
    </location>
</feature>
<dbReference type="Pfam" id="PF03208">
    <property type="entry name" value="PRA1"/>
    <property type="match status" value="1"/>
</dbReference>
<feature type="compositionally biased region" description="Polar residues" evidence="5">
    <location>
        <begin position="355"/>
        <end position="371"/>
    </location>
</feature>
<organism evidence="7 8">
    <name type="scientific">Niveomyces insectorum RCEF 264</name>
    <dbReference type="NCBI Taxonomy" id="1081102"/>
    <lineage>
        <taxon>Eukaryota</taxon>
        <taxon>Fungi</taxon>
        <taxon>Dikarya</taxon>
        <taxon>Ascomycota</taxon>
        <taxon>Pezizomycotina</taxon>
        <taxon>Sordariomycetes</taxon>
        <taxon>Hypocreomycetidae</taxon>
        <taxon>Hypocreales</taxon>
        <taxon>Cordycipitaceae</taxon>
        <taxon>Niveomyces</taxon>
    </lineage>
</organism>
<gene>
    <name evidence="7" type="ORF">SPI_08969</name>
</gene>
<feature type="compositionally biased region" description="Low complexity" evidence="5">
    <location>
        <begin position="457"/>
        <end position="469"/>
    </location>
</feature>
<evidence type="ECO:0000313" key="7">
    <source>
        <dbReference type="EMBL" id="OAA54350.1"/>
    </source>
</evidence>
<dbReference type="PANTHER" id="PTHR19317">
    <property type="entry name" value="PRENYLATED RAB ACCEPTOR 1-RELATED"/>
    <property type="match status" value="1"/>
</dbReference>
<feature type="compositionally biased region" description="Basic residues" evidence="5">
    <location>
        <begin position="470"/>
        <end position="480"/>
    </location>
</feature>
<keyword evidence="2 6" id="KW-0812">Transmembrane</keyword>
<dbReference type="EMBL" id="AZHD01000024">
    <property type="protein sequence ID" value="OAA54350.1"/>
    <property type="molecule type" value="Genomic_DNA"/>
</dbReference>
<evidence type="ECO:0000256" key="2">
    <source>
        <dbReference type="ARBA" id="ARBA00022692"/>
    </source>
</evidence>
<evidence type="ECO:0000313" key="8">
    <source>
        <dbReference type="Proteomes" id="UP000076874"/>
    </source>
</evidence>
<dbReference type="InterPro" id="IPR004895">
    <property type="entry name" value="Prenylated_rab_accept_PRA1"/>
</dbReference>
<feature type="compositionally biased region" description="Acidic residues" evidence="5">
    <location>
        <begin position="202"/>
        <end position="219"/>
    </location>
</feature>
<dbReference type="STRING" id="1081102.A0A162MCZ6"/>
<feature type="compositionally biased region" description="Polar residues" evidence="5">
    <location>
        <begin position="600"/>
        <end position="609"/>
    </location>
</feature>
<dbReference type="Proteomes" id="UP000076874">
    <property type="component" value="Unassembled WGS sequence"/>
</dbReference>
<evidence type="ECO:0000256" key="6">
    <source>
        <dbReference type="SAM" id="Phobius"/>
    </source>
</evidence>
<dbReference type="GO" id="GO:0016020">
    <property type="term" value="C:membrane"/>
    <property type="evidence" value="ECO:0007669"/>
    <property type="project" value="UniProtKB-SubCell"/>
</dbReference>
<dbReference type="AlphaFoldDB" id="A0A162MCZ6"/>
<feature type="compositionally biased region" description="Acidic residues" evidence="5">
    <location>
        <begin position="541"/>
        <end position="553"/>
    </location>
</feature>
<evidence type="ECO:0000256" key="1">
    <source>
        <dbReference type="ARBA" id="ARBA00004141"/>
    </source>
</evidence>
<sequence length="618" mass="67459">MAGRIQIPLDMLTSRFQLGDRFNSVRSTSLATRFSNLRPLSEFFDVKRLSKPQNFADMQSRVNYNLGHFSSNYAVVFVMLCIYTLLTNWWLLFDIVFVASGMFLIGKLDGRDLEIGTFRATTSQLYTGLPSWGRASSSAAASTTIGTATATNNRRRGKRTGRNSDIFSGNNGNGEGFWNAALGGGGSRVVEELESSSSLSSGDDDSQEEDGKFDDEDDSLGVSEPGEEERVVLESARARVRRAQAKGKTQVSLSRAELAAFGRQRERELRAEQRQQQRREQRERIAVPIAQLDVVTRRRGTLPASAASGLANSNRDDDDNDVDNRAPQRIPGSFHQHEERQVYPPIGYFPPPGATTRTPLPTSNSQPSLRNNDGGVGGTLDTESRRSGSPFAYSYVRSGVTPSTSSATRHSSYPATATTASPYVDPFQYLTTDPRARLYPSSSVAARPRRPETTEFARGSAAADAAAAARGRHGAPRRAPKSSEDDDSTASENSRDNNEDDRGEDKDDGTYRPAVHNTRSRTKQTTADTSGSSRRRNEIVVEVDSDSESELEPEPQSAPAPLAAPRPAPVPRLERARSSKTKKSTRRSSPSPAKAKRKSTGGSTSSPSLHASRRRKGK</sequence>
<evidence type="ECO:0000256" key="3">
    <source>
        <dbReference type="ARBA" id="ARBA00022989"/>
    </source>
</evidence>
<feature type="region of interest" description="Disordered" evidence="5">
    <location>
        <begin position="143"/>
        <end position="168"/>
    </location>
</feature>
<comment type="subcellular location">
    <subcellularLocation>
        <location evidence="1">Membrane</location>
        <topology evidence="1">Multi-pass membrane protein</topology>
    </subcellularLocation>
</comment>
<feature type="region of interest" description="Disordered" evidence="5">
    <location>
        <begin position="305"/>
        <end position="420"/>
    </location>
</feature>
<keyword evidence="4 6" id="KW-0472">Membrane</keyword>
<feature type="region of interest" description="Disordered" evidence="5">
    <location>
        <begin position="440"/>
        <end position="618"/>
    </location>
</feature>
<name>A0A162MCZ6_9HYPO</name>
<feature type="compositionally biased region" description="Polar residues" evidence="5">
    <location>
        <begin position="400"/>
        <end position="420"/>
    </location>
</feature>
<reference evidence="7 8" key="1">
    <citation type="journal article" date="2016" name="Genome Biol. Evol.">
        <title>Divergent and convergent evolution of fungal pathogenicity.</title>
        <authorList>
            <person name="Shang Y."/>
            <person name="Xiao G."/>
            <person name="Zheng P."/>
            <person name="Cen K."/>
            <person name="Zhan S."/>
            <person name="Wang C."/>
        </authorList>
    </citation>
    <scope>NUCLEOTIDE SEQUENCE [LARGE SCALE GENOMIC DNA]</scope>
    <source>
        <strain evidence="7 8">RCEF 264</strain>
    </source>
</reference>
<feature type="region of interest" description="Disordered" evidence="5">
    <location>
        <begin position="189"/>
        <end position="231"/>
    </location>
</feature>
<keyword evidence="8" id="KW-1185">Reference proteome</keyword>
<proteinExistence type="predicted"/>